<dbReference type="Gene3D" id="3.40.50.300">
    <property type="entry name" value="P-loop containing nucleotide triphosphate hydrolases"/>
    <property type="match status" value="1"/>
</dbReference>
<organism evidence="3 4">
    <name type="scientific">Phyllobacterium phragmitis</name>
    <dbReference type="NCBI Taxonomy" id="2670329"/>
    <lineage>
        <taxon>Bacteria</taxon>
        <taxon>Pseudomonadati</taxon>
        <taxon>Pseudomonadota</taxon>
        <taxon>Alphaproteobacteria</taxon>
        <taxon>Hyphomicrobiales</taxon>
        <taxon>Phyllobacteriaceae</taxon>
        <taxon>Phyllobacterium</taxon>
    </lineage>
</organism>
<dbReference type="GO" id="GO:0005524">
    <property type="term" value="F:ATP binding"/>
    <property type="evidence" value="ECO:0007669"/>
    <property type="project" value="UniProtKB-KW"/>
</dbReference>
<dbReference type="RefSeq" id="WP_105741306.1">
    <property type="nucleotide sequence ID" value="NZ_PVBR01000004.1"/>
</dbReference>
<keyword evidence="3" id="KW-0131">Cell cycle</keyword>
<keyword evidence="3" id="KW-0132">Cell division</keyword>
<dbReference type="PANTHER" id="PTHR12169:SF6">
    <property type="entry name" value="AFG1-LIKE ATPASE"/>
    <property type="match status" value="1"/>
</dbReference>
<dbReference type="Pfam" id="PF03969">
    <property type="entry name" value="AFG1_ATPase"/>
    <property type="match status" value="1"/>
</dbReference>
<dbReference type="InterPro" id="IPR005654">
    <property type="entry name" value="ATPase_AFG1-like"/>
</dbReference>
<gene>
    <name evidence="3" type="ORF">C5748_07545</name>
</gene>
<evidence type="ECO:0000313" key="3">
    <source>
        <dbReference type="EMBL" id="PRD44419.1"/>
    </source>
</evidence>
<protein>
    <submittedName>
        <fullName evidence="3">Cell division protein ZapE</fullName>
    </submittedName>
</protein>
<dbReference type="Proteomes" id="UP000239434">
    <property type="component" value="Unassembled WGS sequence"/>
</dbReference>
<sequence length="398" mass="44727">MSFDKKLKAFPSVREHYDAMAAAGDVDPDSAQLALADRLDQLIEELGEKRLSKKSSALGWLFARKAANREPVKGLYIYGEVGRGKTMLMDMFYALVPVNRKRRAHFNDFMADVHERIHAHRQAFKRGETKQDDPIPPVADALAEAAWVLCFDEFTVTDITDAMILSRLFGALFERGVVLVATSNVQPDNLYRDGLNRQLFLPFIDLLKRHVDVVNLDSRTDYRLEKLNRQPVYVTPLGDEARRQMDAAWDVVRGGAEERADVLVVKGHEVAVPRTAGNAARFSFGDLCSKPLGASDYMAIVRRYHTIFIDGVPVLDYPRRNEAKRFILLIDTLYDHHARLVISAETTPEKLYVAPSGTEAFEFDRTASRLFEMQSEDYLQAAEAGDPRASAESAVSSA</sequence>
<name>A0A2S9IV54_9HYPH</name>
<dbReference type="AlphaFoldDB" id="A0A2S9IV54"/>
<comment type="caution">
    <text evidence="3">The sequence shown here is derived from an EMBL/GenBank/DDBJ whole genome shotgun (WGS) entry which is preliminary data.</text>
</comment>
<keyword evidence="4" id="KW-1185">Reference proteome</keyword>
<dbReference type="GO" id="GO:0016887">
    <property type="term" value="F:ATP hydrolysis activity"/>
    <property type="evidence" value="ECO:0007669"/>
    <property type="project" value="InterPro"/>
</dbReference>
<dbReference type="InterPro" id="IPR027417">
    <property type="entry name" value="P-loop_NTPase"/>
</dbReference>
<evidence type="ECO:0000256" key="2">
    <source>
        <dbReference type="ARBA" id="ARBA00022840"/>
    </source>
</evidence>
<dbReference type="SUPFAM" id="SSF52540">
    <property type="entry name" value="P-loop containing nucleoside triphosphate hydrolases"/>
    <property type="match status" value="1"/>
</dbReference>
<dbReference type="PANTHER" id="PTHR12169">
    <property type="entry name" value="ATPASE N2B"/>
    <property type="match status" value="1"/>
</dbReference>
<keyword evidence="1" id="KW-0547">Nucleotide-binding</keyword>
<accession>A0A2S9IV54</accession>
<dbReference type="EMBL" id="PVBR01000004">
    <property type="protein sequence ID" value="PRD44419.1"/>
    <property type="molecule type" value="Genomic_DNA"/>
</dbReference>
<evidence type="ECO:0000256" key="1">
    <source>
        <dbReference type="ARBA" id="ARBA00022741"/>
    </source>
</evidence>
<dbReference type="GO" id="GO:0005737">
    <property type="term" value="C:cytoplasm"/>
    <property type="evidence" value="ECO:0007669"/>
    <property type="project" value="TreeGrafter"/>
</dbReference>
<evidence type="ECO:0000313" key="4">
    <source>
        <dbReference type="Proteomes" id="UP000239434"/>
    </source>
</evidence>
<dbReference type="GO" id="GO:0051301">
    <property type="term" value="P:cell division"/>
    <property type="evidence" value="ECO:0007669"/>
    <property type="project" value="UniProtKB-KW"/>
</dbReference>
<proteinExistence type="predicted"/>
<reference evidence="3 4" key="1">
    <citation type="submission" date="2018-02" db="EMBL/GenBank/DDBJ databases">
        <title>The draft genome of Phyllobacterium sp. 1N-3.</title>
        <authorList>
            <person name="Liu L."/>
            <person name="Li L."/>
            <person name="Zhang X."/>
            <person name="Wang T."/>
            <person name="Liang L."/>
        </authorList>
    </citation>
    <scope>NUCLEOTIDE SEQUENCE [LARGE SCALE GENOMIC DNA]</scope>
    <source>
        <strain evidence="3 4">1N-3</strain>
    </source>
</reference>
<dbReference type="NCBIfam" id="NF040713">
    <property type="entry name" value="ZapE"/>
    <property type="match status" value="1"/>
</dbReference>
<keyword evidence="2" id="KW-0067">ATP-binding</keyword>